<evidence type="ECO:0000256" key="8">
    <source>
        <dbReference type="RuleBase" id="RU000509"/>
    </source>
</evidence>
<feature type="compositionally biased region" description="Acidic residues" evidence="9">
    <location>
        <begin position="11"/>
        <end position="35"/>
    </location>
</feature>
<name>A0A6A4L3Y1_9ERIC</name>
<dbReference type="InterPro" id="IPR008540">
    <property type="entry name" value="BES1_N"/>
</dbReference>
<keyword evidence="4 8" id="KW-0378">Hydrolase</keyword>
<dbReference type="EMBL" id="QEFC01002423">
    <property type="protein sequence ID" value="KAE9452335.1"/>
    <property type="molecule type" value="Genomic_DNA"/>
</dbReference>
<dbReference type="GO" id="GO:0016161">
    <property type="term" value="F:beta-amylase activity"/>
    <property type="evidence" value="ECO:0007669"/>
    <property type="project" value="UniProtKB-EC"/>
</dbReference>
<dbReference type="PROSITE" id="PS00506">
    <property type="entry name" value="BETA_AMYLASE_1"/>
    <property type="match status" value="1"/>
</dbReference>
<evidence type="ECO:0000256" key="4">
    <source>
        <dbReference type="ARBA" id="ARBA00022801"/>
    </source>
</evidence>
<feature type="compositionally biased region" description="Basic and acidic residues" evidence="9">
    <location>
        <begin position="78"/>
        <end position="88"/>
    </location>
</feature>
<dbReference type="Pfam" id="PF05687">
    <property type="entry name" value="BES1_N"/>
    <property type="match status" value="1"/>
</dbReference>
<comment type="similarity">
    <text evidence="2 8">Belongs to the glycosyl hydrolase 14 family.</text>
</comment>
<keyword evidence="7 8" id="KW-0624">Polysaccharide degradation</keyword>
<dbReference type="Pfam" id="PF01373">
    <property type="entry name" value="Glyco_hydro_14"/>
    <property type="match status" value="2"/>
</dbReference>
<keyword evidence="6 8" id="KW-0326">Glycosidase</keyword>
<keyword evidence="5 8" id="KW-0119">Carbohydrate metabolism</keyword>
<dbReference type="SUPFAM" id="SSF51445">
    <property type="entry name" value="(Trans)glycosidases"/>
    <property type="match status" value="2"/>
</dbReference>
<gene>
    <name evidence="12" type="ORF">C3L33_09612</name>
    <name evidence="11" type="ORF">C3L33_15760</name>
</gene>
<dbReference type="Gene3D" id="3.20.20.80">
    <property type="entry name" value="Glycosidases"/>
    <property type="match status" value="1"/>
</dbReference>
<comment type="caution">
    <text evidence="11">The sequence shown here is derived from an EMBL/GenBank/DDBJ whole genome shotgun (WGS) entry which is preliminary data.</text>
</comment>
<dbReference type="Proteomes" id="UP000428333">
    <property type="component" value="Linkage Group LG09"/>
</dbReference>
<feature type="non-terminal residue" evidence="11">
    <location>
        <position position="1"/>
    </location>
</feature>
<reference evidence="11 13" key="1">
    <citation type="journal article" date="2019" name="Genome Biol. Evol.">
        <title>The Rhododendron genome and chromosomal organization provide insight into shared whole-genome duplications across the heath family (Ericaceae).</title>
        <authorList>
            <person name="Soza V.L."/>
            <person name="Lindsley D."/>
            <person name="Waalkes A."/>
            <person name="Ramage E."/>
            <person name="Patwardhan R.P."/>
            <person name="Burton J.N."/>
            <person name="Adey A."/>
            <person name="Kumar A."/>
            <person name="Qiu R."/>
            <person name="Shendure J."/>
            <person name="Hall B."/>
        </authorList>
    </citation>
    <scope>NUCLEOTIDE SEQUENCE [LARGE SCALE GENOMIC DNA]</scope>
    <source>
        <strain evidence="11">RSF 1966-606</strain>
    </source>
</reference>
<evidence type="ECO:0000313" key="13">
    <source>
        <dbReference type="Proteomes" id="UP000428333"/>
    </source>
</evidence>
<evidence type="ECO:0000256" key="2">
    <source>
        <dbReference type="ARBA" id="ARBA00005652"/>
    </source>
</evidence>
<dbReference type="GO" id="GO:0006355">
    <property type="term" value="P:regulation of DNA-templated transcription"/>
    <property type="evidence" value="ECO:0007669"/>
    <property type="project" value="UniProtKB-ARBA"/>
</dbReference>
<evidence type="ECO:0000259" key="10">
    <source>
        <dbReference type="Pfam" id="PF05687"/>
    </source>
</evidence>
<dbReference type="PRINTS" id="PR00750">
    <property type="entry name" value="BETAAMYLASE"/>
</dbReference>
<feature type="region of interest" description="Disordered" evidence="9">
    <location>
        <begin position="164"/>
        <end position="186"/>
    </location>
</feature>
<dbReference type="EC" id="3.2.1.2" evidence="3 8"/>
<dbReference type="InterPro" id="IPR017853">
    <property type="entry name" value="GH"/>
</dbReference>
<dbReference type="InterPro" id="IPR001554">
    <property type="entry name" value="Glyco_hydro_14"/>
</dbReference>
<dbReference type="PANTHER" id="PTHR31352:SF47">
    <property type="entry name" value="BETA-AMYLASE 7"/>
    <property type="match status" value="1"/>
</dbReference>
<evidence type="ECO:0000313" key="12">
    <source>
        <dbReference type="EMBL" id="KAE9458485.1"/>
    </source>
</evidence>
<dbReference type="AlphaFoldDB" id="A0A6A4L3Y1"/>
<feature type="compositionally biased region" description="Polar residues" evidence="9">
    <location>
        <begin position="174"/>
        <end position="183"/>
    </location>
</feature>
<accession>A0A6A4L3Y1</accession>
<evidence type="ECO:0000256" key="9">
    <source>
        <dbReference type="SAM" id="MobiDB-lite"/>
    </source>
</evidence>
<keyword evidence="13" id="KW-1185">Reference proteome</keyword>
<dbReference type="PANTHER" id="PTHR31352">
    <property type="entry name" value="BETA-AMYLASE 1, CHLOROPLASTIC"/>
    <property type="match status" value="1"/>
</dbReference>
<dbReference type="InterPro" id="IPR018238">
    <property type="entry name" value="Glyco_hydro_14_CS"/>
</dbReference>
<sequence length="503" mass="55897">MATEIQRFGASEDDEDEMGMDVKEEDDDDDDDEEKNNEATIMGGVDGGLASSGNNTRFQQHQQYQEQPTPLSGARRCRPVEEKERTKIRERQRRAVTAKILAGLRRHGNYNLRVRADINDVIAALAREAGWVVLPDGTTFPSTSQIGILSLLLVKGTRPAGGASATALTSTSSHVPVQQTPPASSRGICSGYESSMDYPSCDMKGAYVHTSSPYDGSSSSQSQTAAMVGTGAAAENHPLIGSSMDAVDDKQVIDIPQKLQERDFAGTPCVPVYVMLPLGVINMKCELIDQDGLLKQLRVLKSINVDGVVVDCWWGIVEAHAPQEYNWSGYKRLFQIVRELKLKLQVSVIHCVVVKSCNDFLEEQRKFGINVEVVLSFHECGGNVGDDVCIPLPHWVAEIGRRNPDIFFTDREGRRNPECLSWGIDKERVLRGRTAVEVYFDYMRSFRVEFDEFFDDGIISMIEVGLGPCGELRYPSNPVKHGWRYPGVGEFQVIDQIYLPKLQ</sequence>
<organism evidence="11 13">
    <name type="scientific">Rhododendron williamsianum</name>
    <dbReference type="NCBI Taxonomy" id="262921"/>
    <lineage>
        <taxon>Eukaryota</taxon>
        <taxon>Viridiplantae</taxon>
        <taxon>Streptophyta</taxon>
        <taxon>Embryophyta</taxon>
        <taxon>Tracheophyta</taxon>
        <taxon>Spermatophyta</taxon>
        <taxon>Magnoliopsida</taxon>
        <taxon>eudicotyledons</taxon>
        <taxon>Gunneridae</taxon>
        <taxon>Pentapetalae</taxon>
        <taxon>asterids</taxon>
        <taxon>Ericales</taxon>
        <taxon>Ericaceae</taxon>
        <taxon>Ericoideae</taxon>
        <taxon>Rhodoreae</taxon>
        <taxon>Rhododendron</taxon>
    </lineage>
</organism>
<evidence type="ECO:0000256" key="5">
    <source>
        <dbReference type="ARBA" id="ARBA00023277"/>
    </source>
</evidence>
<dbReference type="GO" id="GO:0000272">
    <property type="term" value="P:polysaccharide catabolic process"/>
    <property type="evidence" value="ECO:0007669"/>
    <property type="project" value="UniProtKB-KW"/>
</dbReference>
<evidence type="ECO:0000256" key="6">
    <source>
        <dbReference type="ARBA" id="ARBA00023295"/>
    </source>
</evidence>
<evidence type="ECO:0000313" key="11">
    <source>
        <dbReference type="EMBL" id="KAE9452335.1"/>
    </source>
</evidence>
<comment type="catalytic activity">
    <reaction evidence="1 8">
        <text>Hydrolysis of (1-&gt;4)-alpha-D-glucosidic linkages in polysaccharides so as to remove successive maltose units from the non-reducing ends of the chains.</text>
        <dbReference type="EC" id="3.2.1.2"/>
    </reaction>
</comment>
<protein>
    <recommendedName>
        <fullName evidence="3 8">Beta-amylase</fullName>
        <ecNumber evidence="3 8">3.2.1.2</ecNumber>
    </recommendedName>
</protein>
<dbReference type="OrthoDB" id="1660156at2759"/>
<feature type="compositionally biased region" description="Low complexity" evidence="9">
    <location>
        <begin position="164"/>
        <end position="173"/>
    </location>
</feature>
<dbReference type="EMBL" id="QEFC01001318">
    <property type="protein sequence ID" value="KAE9458485.1"/>
    <property type="molecule type" value="Genomic_DNA"/>
</dbReference>
<evidence type="ECO:0000256" key="3">
    <source>
        <dbReference type="ARBA" id="ARBA00012594"/>
    </source>
</evidence>
<proteinExistence type="inferred from homology"/>
<feature type="region of interest" description="Disordered" evidence="9">
    <location>
        <begin position="1"/>
        <end position="88"/>
    </location>
</feature>
<feature type="domain" description="BES1/BZR1 plant transcription factor N-terminal" evidence="10">
    <location>
        <begin position="74"/>
        <end position="197"/>
    </location>
</feature>
<evidence type="ECO:0000256" key="7">
    <source>
        <dbReference type="ARBA" id="ARBA00023326"/>
    </source>
</evidence>
<evidence type="ECO:0000256" key="1">
    <source>
        <dbReference type="ARBA" id="ARBA00000546"/>
    </source>
</evidence>